<dbReference type="Proteomes" id="UP000192511">
    <property type="component" value="Unassembled WGS sequence"/>
</dbReference>
<accession>A0AAX0WYF7</accession>
<dbReference type="NCBIfam" id="TIGR03570">
    <property type="entry name" value="NeuD_NnaD"/>
    <property type="match status" value="1"/>
</dbReference>
<dbReference type="InterPro" id="IPR020019">
    <property type="entry name" value="AcTrfase_PglD-like"/>
</dbReference>
<dbReference type="Gene3D" id="2.160.10.10">
    <property type="entry name" value="Hexapeptide repeat proteins"/>
    <property type="match status" value="1"/>
</dbReference>
<dbReference type="CDD" id="cd03360">
    <property type="entry name" value="LbH_AT_putative"/>
    <property type="match status" value="1"/>
</dbReference>
<keyword evidence="3" id="KW-0677">Repeat</keyword>
<evidence type="ECO:0000256" key="1">
    <source>
        <dbReference type="ARBA" id="ARBA00007274"/>
    </source>
</evidence>
<dbReference type="PROSITE" id="PS00101">
    <property type="entry name" value="HEXAPEP_TRANSFERASES"/>
    <property type="match status" value="1"/>
</dbReference>
<protein>
    <submittedName>
        <fullName evidence="7">Acetyltransferase</fullName>
    </submittedName>
</protein>
<dbReference type="PANTHER" id="PTHR43300:SF7">
    <property type="entry name" value="UDP-N-ACETYLBACILLOSAMINE N-ACETYLTRANSFERASE"/>
    <property type="match status" value="1"/>
</dbReference>
<dbReference type="GO" id="GO:0016740">
    <property type="term" value="F:transferase activity"/>
    <property type="evidence" value="ECO:0007669"/>
    <property type="project" value="UniProtKB-KW"/>
</dbReference>
<feature type="domain" description="PglD N-terminal" evidence="6">
    <location>
        <begin position="4"/>
        <end position="75"/>
    </location>
</feature>
<evidence type="ECO:0000256" key="3">
    <source>
        <dbReference type="ARBA" id="ARBA00022737"/>
    </source>
</evidence>
<organism evidence="7 8">
    <name type="scientific">Legionella anisa</name>
    <dbReference type="NCBI Taxonomy" id="28082"/>
    <lineage>
        <taxon>Bacteria</taxon>
        <taxon>Pseudomonadati</taxon>
        <taxon>Pseudomonadota</taxon>
        <taxon>Gammaproteobacteria</taxon>
        <taxon>Legionellales</taxon>
        <taxon>Legionellaceae</taxon>
        <taxon>Legionella</taxon>
    </lineage>
</organism>
<feature type="site" description="Increases basicity of active site His" evidence="4">
    <location>
        <position position="136"/>
    </location>
</feature>
<dbReference type="Pfam" id="PF17836">
    <property type="entry name" value="PglD_N"/>
    <property type="match status" value="1"/>
</dbReference>
<evidence type="ECO:0000259" key="6">
    <source>
        <dbReference type="Pfam" id="PF17836"/>
    </source>
</evidence>
<feature type="binding site" evidence="5">
    <location>
        <begin position="32"/>
        <end position="33"/>
    </location>
    <ligand>
        <name>substrate</name>
    </ligand>
</feature>
<keyword evidence="2" id="KW-0808">Transferase</keyword>
<reference evidence="7" key="1">
    <citation type="submission" date="2017-12" db="EMBL/GenBank/DDBJ databases">
        <title>FDA dAtabase for Regulatory Grade micrObial Sequences (FDA-ARGOS): Supporting development and validation of Infectious Disease Dx tests.</title>
        <authorList>
            <person name="Kerrigan L."/>
            <person name="Tallon L.J."/>
            <person name="Sadzewicz L."/>
            <person name="Sengamalay N."/>
            <person name="Ott S."/>
            <person name="Godinez A."/>
            <person name="Nagaraj S."/>
            <person name="Vavikolanu K."/>
            <person name="Vyas G."/>
            <person name="Nadendla S."/>
            <person name="Aluvathingal J."/>
            <person name="Sichtig H."/>
        </authorList>
    </citation>
    <scope>NUCLEOTIDE SEQUENCE [LARGE SCALE GENOMIC DNA]</scope>
    <source>
        <strain evidence="7">FDAARGOS_200</strain>
    </source>
</reference>
<dbReference type="InterPro" id="IPR041561">
    <property type="entry name" value="PglD_N"/>
</dbReference>
<dbReference type="SUPFAM" id="SSF51161">
    <property type="entry name" value="Trimeric LpxA-like enzymes"/>
    <property type="match status" value="1"/>
</dbReference>
<dbReference type="InterPro" id="IPR018357">
    <property type="entry name" value="Hexapep_transf_CS"/>
</dbReference>
<dbReference type="RefSeq" id="WP_019232611.1">
    <property type="nucleotide sequence ID" value="NZ_CAAAHR010000003.1"/>
</dbReference>
<evidence type="ECO:0000313" key="8">
    <source>
        <dbReference type="Proteomes" id="UP000192511"/>
    </source>
</evidence>
<dbReference type="GeneID" id="98064402"/>
<dbReference type="InterPro" id="IPR050179">
    <property type="entry name" value="Trans_hexapeptide_repeat"/>
</dbReference>
<evidence type="ECO:0000256" key="5">
    <source>
        <dbReference type="PIRSR" id="PIRSR620019-2"/>
    </source>
</evidence>
<feature type="binding site" evidence="5">
    <location>
        <position position="68"/>
    </location>
    <ligand>
        <name>substrate</name>
    </ligand>
</feature>
<sequence length="211" mass="21676">MKTLAVFGAGGHGKVVADAALCSGWDSIIFYDDNWPKKAELGPWSVQGDEDLFLSQAKQFTGVIIAIGDNMIRMEKIALLQKLNISLATIVHPSSVISPHAAVAEGSVIFANAVLNPGCSIGVGTIVNTGAILEHDCQLGNAVHVSSGAILAGGVEVGDLSWIGAGASVRHNIKIGSKVTVGAGAAVVNNIPDNCTVIGVPARNLLSERTC</sequence>
<dbReference type="EMBL" id="NBTX02000004">
    <property type="protein sequence ID" value="PNL63387.1"/>
    <property type="molecule type" value="Genomic_DNA"/>
</dbReference>
<evidence type="ECO:0000256" key="4">
    <source>
        <dbReference type="PIRSR" id="PIRSR620019-1"/>
    </source>
</evidence>
<dbReference type="AlphaFoldDB" id="A0AAX0WYF7"/>
<comment type="caution">
    <text evidence="7">The sequence shown here is derived from an EMBL/GenBank/DDBJ whole genome shotgun (WGS) entry which is preliminary data.</text>
</comment>
<proteinExistence type="inferred from homology"/>
<dbReference type="PANTHER" id="PTHR43300">
    <property type="entry name" value="ACETYLTRANSFERASE"/>
    <property type="match status" value="1"/>
</dbReference>
<dbReference type="Gene3D" id="3.40.50.20">
    <property type="match status" value="1"/>
</dbReference>
<name>A0AAX0WYF7_9GAMM</name>
<feature type="binding site" evidence="5">
    <location>
        <position position="144"/>
    </location>
    <ligand>
        <name>acetyl-CoA</name>
        <dbReference type="ChEBI" id="CHEBI:57288"/>
    </ligand>
</feature>
<dbReference type="InterPro" id="IPR011004">
    <property type="entry name" value="Trimer_LpxA-like_sf"/>
</dbReference>
<feature type="active site" description="Proton acceptor" evidence="4">
    <location>
        <position position="135"/>
    </location>
</feature>
<evidence type="ECO:0000256" key="2">
    <source>
        <dbReference type="ARBA" id="ARBA00022679"/>
    </source>
</evidence>
<evidence type="ECO:0000313" key="7">
    <source>
        <dbReference type="EMBL" id="PNL63387.1"/>
    </source>
</evidence>
<keyword evidence="8" id="KW-1185">Reference proteome</keyword>
<gene>
    <name evidence="7" type="ORF">A6J39_020515</name>
</gene>
<comment type="similarity">
    <text evidence="1">Belongs to the transferase hexapeptide repeat family.</text>
</comment>